<dbReference type="Pfam" id="PF10825">
    <property type="entry name" value="DUF2752"/>
    <property type="match status" value="1"/>
</dbReference>
<reference evidence="2 3" key="1">
    <citation type="submission" date="2023-09" db="EMBL/GenBank/DDBJ databases">
        <authorList>
            <person name="Rey-Velasco X."/>
        </authorList>
    </citation>
    <scope>NUCLEOTIDE SEQUENCE [LARGE SCALE GENOMIC DNA]</scope>
    <source>
        <strain evidence="2 3">F297</strain>
    </source>
</reference>
<evidence type="ECO:0000313" key="3">
    <source>
        <dbReference type="Proteomes" id="UP001248819"/>
    </source>
</evidence>
<dbReference type="EMBL" id="JAVRHP010000051">
    <property type="protein sequence ID" value="MDT0650617.1"/>
    <property type="molecule type" value="Genomic_DNA"/>
</dbReference>
<keyword evidence="3" id="KW-1185">Reference proteome</keyword>
<feature type="transmembrane region" description="Helical" evidence="1">
    <location>
        <begin position="74"/>
        <end position="94"/>
    </location>
</feature>
<dbReference type="Proteomes" id="UP001248819">
    <property type="component" value="Unassembled WGS sequence"/>
</dbReference>
<dbReference type="InterPro" id="IPR021215">
    <property type="entry name" value="DUF2752"/>
</dbReference>
<name>A0ABU3CW77_9FLAO</name>
<evidence type="ECO:0000313" key="2">
    <source>
        <dbReference type="EMBL" id="MDT0650617.1"/>
    </source>
</evidence>
<gene>
    <name evidence="2" type="ORF">RM529_10700</name>
</gene>
<accession>A0ABU3CW77</accession>
<sequence>MMEEYMLPCLNKKLFGLECYGCGGQRAVALLLKGDFTAAFHMFPAIYPLLVLLGFLMLNLFFKFKHDYTVKVSLIIFTAFVLVTSYLYKIFRIIN</sequence>
<comment type="caution">
    <text evidence="2">The sequence shown here is derived from an EMBL/GenBank/DDBJ whole genome shotgun (WGS) entry which is preliminary data.</text>
</comment>
<proteinExistence type="predicted"/>
<dbReference type="RefSeq" id="WP_311484787.1">
    <property type="nucleotide sequence ID" value="NZ_JAVRHP010000051.1"/>
</dbReference>
<keyword evidence="1" id="KW-0812">Transmembrane</keyword>
<organism evidence="2 3">
    <name type="scientific">Autumnicola edwardsiae</name>
    <dbReference type="NCBI Taxonomy" id="3075594"/>
    <lineage>
        <taxon>Bacteria</taxon>
        <taxon>Pseudomonadati</taxon>
        <taxon>Bacteroidota</taxon>
        <taxon>Flavobacteriia</taxon>
        <taxon>Flavobacteriales</taxon>
        <taxon>Flavobacteriaceae</taxon>
        <taxon>Autumnicola</taxon>
    </lineage>
</organism>
<feature type="transmembrane region" description="Helical" evidence="1">
    <location>
        <begin position="38"/>
        <end position="62"/>
    </location>
</feature>
<keyword evidence="1" id="KW-1133">Transmembrane helix</keyword>
<evidence type="ECO:0000256" key="1">
    <source>
        <dbReference type="SAM" id="Phobius"/>
    </source>
</evidence>
<protein>
    <submittedName>
        <fullName evidence="2">DUF2752 domain-containing protein</fullName>
    </submittedName>
</protein>
<keyword evidence="1" id="KW-0472">Membrane</keyword>